<feature type="chain" id="PRO_5045713818" evidence="2">
    <location>
        <begin position="19"/>
        <end position="95"/>
    </location>
</feature>
<keyword evidence="2" id="KW-0732">Signal</keyword>
<evidence type="ECO:0000313" key="4">
    <source>
        <dbReference type="Proteomes" id="UP001610728"/>
    </source>
</evidence>
<name>A0ABR4MGI1_9PEZI</name>
<feature type="signal peptide" evidence="2">
    <location>
        <begin position="1"/>
        <end position="18"/>
    </location>
</feature>
<evidence type="ECO:0000313" key="3">
    <source>
        <dbReference type="EMBL" id="KAL2887344.1"/>
    </source>
</evidence>
<dbReference type="RefSeq" id="XP_070858524.1">
    <property type="nucleotide sequence ID" value="XM_071000902.1"/>
</dbReference>
<sequence length="95" mass="10021">MQPLTVTFLLALAGTAIAMPAVEPAVEPGVDVADAPGSLSARAYTDCCRWYKACWCTDDFDGTRRAVDVKKNCKKAPTCDPSSFPSNMGGTSSQS</sequence>
<dbReference type="Proteomes" id="UP001610728">
    <property type="component" value="Unassembled WGS sequence"/>
</dbReference>
<reference evidence="3 4" key="1">
    <citation type="submission" date="2020-05" db="EMBL/GenBank/DDBJ databases">
        <title>Ceratocystis lukuohia genome.</title>
        <authorList>
            <person name="Harrington T.C."/>
            <person name="Kim K."/>
            <person name="Mayers C.G."/>
        </authorList>
    </citation>
    <scope>NUCLEOTIDE SEQUENCE [LARGE SCALE GENOMIC DNA]</scope>
    <source>
        <strain evidence="3 4">C4212</strain>
    </source>
</reference>
<gene>
    <name evidence="3" type="ORF">HOO65_050465</name>
</gene>
<proteinExistence type="predicted"/>
<keyword evidence="4" id="KW-1185">Reference proteome</keyword>
<accession>A0ABR4MGI1</accession>
<feature type="compositionally biased region" description="Polar residues" evidence="1">
    <location>
        <begin position="80"/>
        <end position="95"/>
    </location>
</feature>
<dbReference type="EMBL" id="JABSNW010000005">
    <property type="protein sequence ID" value="KAL2887344.1"/>
    <property type="molecule type" value="Genomic_DNA"/>
</dbReference>
<evidence type="ECO:0000256" key="2">
    <source>
        <dbReference type="SAM" id="SignalP"/>
    </source>
</evidence>
<dbReference type="GeneID" id="98119077"/>
<feature type="region of interest" description="Disordered" evidence="1">
    <location>
        <begin position="76"/>
        <end position="95"/>
    </location>
</feature>
<comment type="caution">
    <text evidence="3">The sequence shown here is derived from an EMBL/GenBank/DDBJ whole genome shotgun (WGS) entry which is preliminary data.</text>
</comment>
<evidence type="ECO:0000256" key="1">
    <source>
        <dbReference type="SAM" id="MobiDB-lite"/>
    </source>
</evidence>
<organism evidence="3 4">
    <name type="scientific">Ceratocystis lukuohia</name>
    <dbReference type="NCBI Taxonomy" id="2019550"/>
    <lineage>
        <taxon>Eukaryota</taxon>
        <taxon>Fungi</taxon>
        <taxon>Dikarya</taxon>
        <taxon>Ascomycota</taxon>
        <taxon>Pezizomycotina</taxon>
        <taxon>Sordariomycetes</taxon>
        <taxon>Hypocreomycetidae</taxon>
        <taxon>Microascales</taxon>
        <taxon>Ceratocystidaceae</taxon>
        <taxon>Ceratocystis</taxon>
    </lineage>
</organism>
<protein>
    <submittedName>
        <fullName evidence="3">Uncharacterized protein</fullName>
    </submittedName>
</protein>